<dbReference type="CDD" id="cd13784">
    <property type="entry name" value="SP_1775_like"/>
    <property type="match status" value="1"/>
</dbReference>
<accession>A0ABS5B356</accession>
<dbReference type="InterPro" id="IPR027879">
    <property type="entry name" value="DUF4649"/>
</dbReference>
<dbReference type="EMBL" id="PRDG01000002">
    <property type="protein sequence ID" value="MBP2623250.1"/>
    <property type="molecule type" value="Genomic_DNA"/>
</dbReference>
<comment type="caution">
    <text evidence="1">The sequence shown here is derived from an EMBL/GenBank/DDBJ whole genome shotgun (WGS) entry which is preliminary data.</text>
</comment>
<gene>
    <name evidence="1" type="ORF">C4K46_04780</name>
</gene>
<organism evidence="1 2">
    <name type="scientific">Streptococcus oricebi</name>
    <dbReference type="NCBI Taxonomy" id="1547447"/>
    <lineage>
        <taxon>Bacteria</taxon>
        <taxon>Bacillati</taxon>
        <taxon>Bacillota</taxon>
        <taxon>Bacilli</taxon>
        <taxon>Lactobacillales</taxon>
        <taxon>Streptococcaceae</taxon>
        <taxon>Streptococcus</taxon>
    </lineage>
</organism>
<name>A0ABS5B356_9STRE</name>
<keyword evidence="2" id="KW-1185">Reference proteome</keyword>
<evidence type="ECO:0000313" key="2">
    <source>
        <dbReference type="Proteomes" id="UP001519296"/>
    </source>
</evidence>
<proteinExistence type="predicted"/>
<sequence length="73" mass="8440">MIELKYLDPYKVERSLSYDNFDEFLLALSGCLTIPDYLPVASLTYKGQELPYKGNIGDLYRSMSNFDLSPYEN</sequence>
<dbReference type="Pfam" id="PF15507">
    <property type="entry name" value="DUF4649"/>
    <property type="match status" value="1"/>
</dbReference>
<protein>
    <submittedName>
        <fullName evidence="1">DUF4649 domain-containing protein</fullName>
    </submittedName>
</protein>
<reference evidence="1 2" key="1">
    <citation type="submission" date="2018-02" db="EMBL/GenBank/DDBJ databases">
        <title>Draft genome sequence of Streptococcus oricebi CCUG 70868T type strain.</title>
        <authorList>
            <person name="Mendez V."/>
            <person name="Salva-Serra F."/>
            <person name="Jaen-Luchoro D."/>
            <person name="Gonzales-Siles L."/>
            <person name="Karlsson R."/>
            <person name="Engstrom-Jakobsson H."/>
            <person name="Busquets A."/>
            <person name="Gomila M."/>
            <person name="Pineiro-Iglesias B."/>
            <person name="Bennasar-Figueras A."/>
            <person name="Seeger M."/>
            <person name="Moore E."/>
        </authorList>
    </citation>
    <scope>NUCLEOTIDE SEQUENCE [LARGE SCALE GENOMIC DNA]</scope>
    <source>
        <strain evidence="1 2">CCUG 70868</strain>
    </source>
</reference>
<dbReference type="Proteomes" id="UP001519296">
    <property type="component" value="Unassembled WGS sequence"/>
</dbReference>
<dbReference type="RefSeq" id="WP_209627729.1">
    <property type="nucleotide sequence ID" value="NZ_PRDG01000002.1"/>
</dbReference>
<evidence type="ECO:0000313" key="1">
    <source>
        <dbReference type="EMBL" id="MBP2623250.1"/>
    </source>
</evidence>
<dbReference type="Gene3D" id="3.30.1490.390">
    <property type="match status" value="1"/>
</dbReference>